<protein>
    <recommendedName>
        <fullName evidence="6">WPP domain-containing protein</fullName>
    </recommendedName>
</protein>
<keyword evidence="8" id="KW-1185">Reference proteome</keyword>
<gene>
    <name evidence="7" type="ORF">Tsubulata_048174</name>
</gene>
<dbReference type="GO" id="GO:0000278">
    <property type="term" value="P:mitotic cell cycle"/>
    <property type="evidence" value="ECO:0007669"/>
    <property type="project" value="InterPro"/>
</dbReference>
<evidence type="ECO:0000256" key="3">
    <source>
        <dbReference type="ARBA" id="ARBA00022490"/>
    </source>
</evidence>
<dbReference type="OrthoDB" id="1927559at2759"/>
<dbReference type="InterPro" id="IPR044692">
    <property type="entry name" value="WPP1/2/3"/>
</dbReference>
<comment type="subcellular location">
    <subcellularLocation>
        <location evidence="2">Cytoplasm</location>
    </subcellularLocation>
    <subcellularLocation>
        <location evidence="1">Nucleus</location>
    </subcellularLocation>
</comment>
<dbReference type="InterPro" id="IPR025265">
    <property type="entry name" value="WPP_dom"/>
</dbReference>
<proteinExistence type="predicted"/>
<feature type="region of interest" description="Disordered" evidence="5">
    <location>
        <begin position="126"/>
        <end position="169"/>
    </location>
</feature>
<comment type="caution">
    <text evidence="7">The sequence shown here is derived from an EMBL/GenBank/DDBJ whole genome shotgun (WGS) entry which is preliminary data.</text>
</comment>
<evidence type="ECO:0000259" key="6">
    <source>
        <dbReference type="Pfam" id="PF13943"/>
    </source>
</evidence>
<keyword evidence="4" id="KW-0539">Nucleus</keyword>
<feature type="compositionally biased region" description="Basic and acidic residues" evidence="5">
    <location>
        <begin position="13"/>
        <end position="37"/>
    </location>
</feature>
<feature type="domain" description="WPP" evidence="6">
    <location>
        <begin position="40"/>
        <end position="133"/>
    </location>
</feature>
<accession>A0A9Q0F8G6</accession>
<dbReference type="Gene3D" id="1.10.246.200">
    <property type="entry name" value="WPP domain"/>
    <property type="match status" value="1"/>
</dbReference>
<dbReference type="Proteomes" id="UP001141552">
    <property type="component" value="Unassembled WGS sequence"/>
</dbReference>
<dbReference type="EMBL" id="JAKUCV010006549">
    <property type="protein sequence ID" value="KAJ4826894.1"/>
    <property type="molecule type" value="Genomic_DNA"/>
</dbReference>
<evidence type="ECO:0000256" key="1">
    <source>
        <dbReference type="ARBA" id="ARBA00004123"/>
    </source>
</evidence>
<dbReference type="GO" id="GO:0048527">
    <property type="term" value="P:lateral root development"/>
    <property type="evidence" value="ECO:0007669"/>
    <property type="project" value="InterPro"/>
</dbReference>
<dbReference type="InterPro" id="IPR038214">
    <property type="entry name" value="WPP_sf"/>
</dbReference>
<organism evidence="7 8">
    <name type="scientific">Turnera subulata</name>
    <dbReference type="NCBI Taxonomy" id="218843"/>
    <lineage>
        <taxon>Eukaryota</taxon>
        <taxon>Viridiplantae</taxon>
        <taxon>Streptophyta</taxon>
        <taxon>Embryophyta</taxon>
        <taxon>Tracheophyta</taxon>
        <taxon>Spermatophyta</taxon>
        <taxon>Magnoliopsida</taxon>
        <taxon>eudicotyledons</taxon>
        <taxon>Gunneridae</taxon>
        <taxon>Pentapetalae</taxon>
        <taxon>rosids</taxon>
        <taxon>fabids</taxon>
        <taxon>Malpighiales</taxon>
        <taxon>Passifloraceae</taxon>
        <taxon>Turnera</taxon>
    </lineage>
</organism>
<evidence type="ECO:0000256" key="5">
    <source>
        <dbReference type="SAM" id="MobiDB-lite"/>
    </source>
</evidence>
<dbReference type="AlphaFoldDB" id="A0A9Q0F8G6"/>
<dbReference type="PANTHER" id="PTHR34362">
    <property type="entry name" value="WPP DOMAIN-CONTAINING PROTEIN 1-RELATED"/>
    <property type="match status" value="1"/>
</dbReference>
<evidence type="ECO:0000313" key="7">
    <source>
        <dbReference type="EMBL" id="KAJ4826894.1"/>
    </source>
</evidence>
<evidence type="ECO:0000313" key="8">
    <source>
        <dbReference type="Proteomes" id="UP001141552"/>
    </source>
</evidence>
<keyword evidence="3" id="KW-0963">Cytoplasm</keyword>
<feature type="compositionally biased region" description="Polar residues" evidence="5">
    <location>
        <begin position="127"/>
        <end position="142"/>
    </location>
</feature>
<evidence type="ECO:0000256" key="2">
    <source>
        <dbReference type="ARBA" id="ARBA00004496"/>
    </source>
</evidence>
<dbReference type="Pfam" id="PF13943">
    <property type="entry name" value="WPP"/>
    <property type="match status" value="1"/>
</dbReference>
<reference evidence="7" key="1">
    <citation type="submission" date="2022-02" db="EMBL/GenBank/DDBJ databases">
        <authorList>
            <person name="Henning P.M."/>
            <person name="McCubbin A.G."/>
            <person name="Shore J.S."/>
        </authorList>
    </citation>
    <scope>NUCLEOTIDE SEQUENCE</scope>
    <source>
        <strain evidence="7">F60SS</strain>
        <tissue evidence="7">Leaves</tissue>
    </source>
</reference>
<dbReference type="PANTHER" id="PTHR34362:SF1">
    <property type="entry name" value="WPP DOMAIN-CONTAINING PROTEIN 1-RELATED"/>
    <property type="match status" value="1"/>
</dbReference>
<dbReference type="GO" id="GO:0005737">
    <property type="term" value="C:cytoplasm"/>
    <property type="evidence" value="ECO:0007669"/>
    <property type="project" value="UniProtKB-SubCell"/>
</dbReference>
<reference evidence="7" key="2">
    <citation type="journal article" date="2023" name="Plants (Basel)">
        <title>Annotation of the Turnera subulata (Passifloraceae) Draft Genome Reveals the S-Locus Evolved after the Divergence of Turneroideae from Passifloroideae in a Stepwise Manner.</title>
        <authorList>
            <person name="Henning P.M."/>
            <person name="Roalson E.H."/>
            <person name="Mir W."/>
            <person name="McCubbin A.G."/>
            <person name="Shore J.S."/>
        </authorList>
    </citation>
    <scope>NUCLEOTIDE SEQUENCE</scope>
    <source>
        <strain evidence="7">F60SS</strain>
    </source>
</reference>
<feature type="region of interest" description="Disordered" evidence="5">
    <location>
        <begin position="1"/>
        <end position="37"/>
    </location>
</feature>
<name>A0A9Q0F8G6_9ROSI</name>
<dbReference type="GO" id="GO:0005634">
    <property type="term" value="C:nucleus"/>
    <property type="evidence" value="ECO:0007669"/>
    <property type="project" value="UniProtKB-SubCell"/>
</dbReference>
<evidence type="ECO:0000256" key="4">
    <source>
        <dbReference type="ARBA" id="ARBA00023242"/>
    </source>
</evidence>
<feature type="compositionally biased region" description="Polar residues" evidence="5">
    <location>
        <begin position="1"/>
        <end position="11"/>
    </location>
</feature>
<sequence>MTDPEISTATAPSDHDAASAAEKHSHDLKEPKKVDGRDISLSIWPPAQRTRTAVVTRLTETLSTQSVLSKRYGTIPTEEAEVAARRIEEEAFGMANGSGNSAEEDGLEILQLYSREISKRVLETVKARTQSGSAEADSTNTAPEEKSHATPPPSAEAGDEDPGSVDYQA</sequence>